<evidence type="ECO:0000313" key="1">
    <source>
        <dbReference type="EMBL" id="SVD77702.1"/>
    </source>
</evidence>
<dbReference type="Gene3D" id="2.40.160.60">
    <property type="entry name" value="Outer membrane protein transport protein (OMPP1/FadL/TodX)"/>
    <property type="match status" value="1"/>
</dbReference>
<organism evidence="1">
    <name type="scientific">marine metagenome</name>
    <dbReference type="NCBI Taxonomy" id="408172"/>
    <lineage>
        <taxon>unclassified sequences</taxon>
        <taxon>metagenomes</taxon>
        <taxon>ecological metagenomes</taxon>
    </lineage>
</organism>
<accession>A0A382Y2X2</accession>
<sequence>MTQFKFFPLILLFTIIKSQTASEAIHLVENEVGYGARSLAMGGAYTAMGSDPSGMYW</sequence>
<name>A0A382Y2X2_9ZZZZ</name>
<gene>
    <name evidence="1" type="ORF">METZ01_LOCUS430556</name>
</gene>
<protein>
    <submittedName>
        <fullName evidence="1">Uncharacterized protein</fullName>
    </submittedName>
</protein>
<dbReference type="AlphaFoldDB" id="A0A382Y2X2"/>
<dbReference type="EMBL" id="UINC01172567">
    <property type="protein sequence ID" value="SVD77702.1"/>
    <property type="molecule type" value="Genomic_DNA"/>
</dbReference>
<feature type="non-terminal residue" evidence="1">
    <location>
        <position position="57"/>
    </location>
</feature>
<proteinExistence type="predicted"/>
<reference evidence="1" key="1">
    <citation type="submission" date="2018-05" db="EMBL/GenBank/DDBJ databases">
        <authorList>
            <person name="Lanie J.A."/>
            <person name="Ng W.-L."/>
            <person name="Kazmierczak K.M."/>
            <person name="Andrzejewski T.M."/>
            <person name="Davidsen T.M."/>
            <person name="Wayne K.J."/>
            <person name="Tettelin H."/>
            <person name="Glass J.I."/>
            <person name="Rusch D."/>
            <person name="Podicherti R."/>
            <person name="Tsui H.-C.T."/>
            <person name="Winkler M.E."/>
        </authorList>
    </citation>
    <scope>NUCLEOTIDE SEQUENCE</scope>
</reference>